<accession>X0V7V6</accession>
<dbReference type="PIRSF" id="PIRSF006241">
    <property type="entry name" value="HyI"/>
    <property type="match status" value="1"/>
</dbReference>
<dbReference type="InterPro" id="IPR026040">
    <property type="entry name" value="HyI-like"/>
</dbReference>
<feature type="non-terminal residue" evidence="3">
    <location>
        <position position="260"/>
    </location>
</feature>
<evidence type="ECO:0000313" key="3">
    <source>
        <dbReference type="EMBL" id="GAF96730.1"/>
    </source>
</evidence>
<dbReference type="AlphaFoldDB" id="X0V7V6"/>
<organism evidence="3">
    <name type="scientific">marine sediment metagenome</name>
    <dbReference type="NCBI Taxonomy" id="412755"/>
    <lineage>
        <taxon>unclassified sequences</taxon>
        <taxon>metagenomes</taxon>
        <taxon>ecological metagenomes</taxon>
    </lineage>
</organism>
<comment type="caution">
    <text evidence="3">The sequence shown here is derived from an EMBL/GenBank/DDBJ whole genome shotgun (WGS) entry which is preliminary data.</text>
</comment>
<dbReference type="SUPFAM" id="SSF51658">
    <property type="entry name" value="Xylose isomerase-like"/>
    <property type="match status" value="1"/>
</dbReference>
<proteinExistence type="predicted"/>
<evidence type="ECO:0000256" key="1">
    <source>
        <dbReference type="ARBA" id="ARBA00023235"/>
    </source>
</evidence>
<keyword evidence="1" id="KW-0413">Isomerase</keyword>
<evidence type="ECO:0000259" key="2">
    <source>
        <dbReference type="Pfam" id="PF01261"/>
    </source>
</evidence>
<dbReference type="Pfam" id="PF01261">
    <property type="entry name" value="AP_endonuc_2"/>
    <property type="match status" value="1"/>
</dbReference>
<feature type="domain" description="Xylose isomerase-like TIM barrel" evidence="2">
    <location>
        <begin position="61"/>
        <end position="259"/>
    </location>
</feature>
<dbReference type="InterPro" id="IPR013022">
    <property type="entry name" value="Xyl_isomerase-like_TIM-brl"/>
</dbReference>
<gene>
    <name evidence="3" type="ORF">S01H1_26405</name>
</gene>
<dbReference type="GO" id="GO:0016853">
    <property type="term" value="F:isomerase activity"/>
    <property type="evidence" value="ECO:0007669"/>
    <property type="project" value="UniProtKB-KW"/>
</dbReference>
<protein>
    <recommendedName>
        <fullName evidence="2">Xylose isomerase-like TIM barrel domain-containing protein</fullName>
    </recommendedName>
</protein>
<dbReference type="InterPro" id="IPR050417">
    <property type="entry name" value="Sugar_Epim/Isomerase"/>
</dbReference>
<reference evidence="3" key="1">
    <citation type="journal article" date="2014" name="Front. Microbiol.">
        <title>High frequency of phylogenetically diverse reductive dehalogenase-homologous genes in deep subseafloor sedimentary metagenomes.</title>
        <authorList>
            <person name="Kawai M."/>
            <person name="Futagami T."/>
            <person name="Toyoda A."/>
            <person name="Takaki Y."/>
            <person name="Nishi S."/>
            <person name="Hori S."/>
            <person name="Arai W."/>
            <person name="Tsubouchi T."/>
            <person name="Morono Y."/>
            <person name="Uchiyama I."/>
            <person name="Ito T."/>
            <person name="Fujiyama A."/>
            <person name="Inagaki F."/>
            <person name="Takami H."/>
        </authorList>
    </citation>
    <scope>NUCLEOTIDE SEQUENCE</scope>
    <source>
        <strain evidence="3">Expedition CK06-06</strain>
    </source>
</reference>
<dbReference type="EMBL" id="BARS01016004">
    <property type="protein sequence ID" value="GAF96730.1"/>
    <property type="molecule type" value="Genomic_DNA"/>
</dbReference>
<dbReference type="InterPro" id="IPR036237">
    <property type="entry name" value="Xyl_isomerase-like_sf"/>
</dbReference>
<dbReference type="Gene3D" id="3.20.20.150">
    <property type="entry name" value="Divalent-metal-dependent TIM barrel enzymes"/>
    <property type="match status" value="1"/>
</dbReference>
<dbReference type="PANTHER" id="PTHR43489">
    <property type="entry name" value="ISOMERASE"/>
    <property type="match status" value="1"/>
</dbReference>
<sequence length="260" mass="28466">MNRRQAVVTGLGAGAALAMGVARHQAQAQEAGGKGKFKMKYAPHFGMFRNSAGKDLVDQLKFAADQGFHAWEDNGMSRKSPEVQAKLAQEMTRLGMTMGVFVSGLGSLVSPPEKMKDEIVKKMKGYLEVAKRVNATWTTVVPGGVNQRLEWDYMTANCIENLKVAAGAAEPAGLIMVLEPLNWFANHPGLFLRKVPQAYQICKAVGSPSCKILDDLYHAQVQEGNLIPNMQKAWSEIAYIQVGDNPGRKEPTTGEINYRN</sequence>
<name>X0V7V6_9ZZZZ</name>